<dbReference type="Proteomes" id="UP001642360">
    <property type="component" value="Unassembled WGS sequence"/>
</dbReference>
<sequence length="106" mass="12038">MRFLKSTQKDRECVLPPCGGTFNRMMRIQNRATSKSNGVDSGHLQWISERHYLIFEFENMNVAVAIFTEGASSLDFVCKYLIEFVSMLGGYRQLESGRWKSGGCAT</sequence>
<dbReference type="EMBL" id="CAUOFW020000730">
    <property type="protein sequence ID" value="CAK9136044.1"/>
    <property type="molecule type" value="Genomic_DNA"/>
</dbReference>
<organism evidence="1 2">
    <name type="scientific">Ilex paraguariensis</name>
    <name type="common">yerba mate</name>
    <dbReference type="NCBI Taxonomy" id="185542"/>
    <lineage>
        <taxon>Eukaryota</taxon>
        <taxon>Viridiplantae</taxon>
        <taxon>Streptophyta</taxon>
        <taxon>Embryophyta</taxon>
        <taxon>Tracheophyta</taxon>
        <taxon>Spermatophyta</taxon>
        <taxon>Magnoliopsida</taxon>
        <taxon>eudicotyledons</taxon>
        <taxon>Gunneridae</taxon>
        <taxon>Pentapetalae</taxon>
        <taxon>asterids</taxon>
        <taxon>campanulids</taxon>
        <taxon>Aquifoliales</taxon>
        <taxon>Aquifoliaceae</taxon>
        <taxon>Ilex</taxon>
    </lineage>
</organism>
<feature type="non-terminal residue" evidence="1">
    <location>
        <position position="106"/>
    </location>
</feature>
<accession>A0ABC8QZC7</accession>
<proteinExistence type="predicted"/>
<evidence type="ECO:0000313" key="2">
    <source>
        <dbReference type="Proteomes" id="UP001642360"/>
    </source>
</evidence>
<comment type="caution">
    <text evidence="1">The sequence shown here is derived from an EMBL/GenBank/DDBJ whole genome shotgun (WGS) entry which is preliminary data.</text>
</comment>
<keyword evidence="2" id="KW-1185">Reference proteome</keyword>
<name>A0ABC8QZC7_9AQUA</name>
<gene>
    <name evidence="1" type="ORF">ILEXP_LOCUS3010</name>
</gene>
<reference evidence="1 2" key="1">
    <citation type="submission" date="2024-02" db="EMBL/GenBank/DDBJ databases">
        <authorList>
            <person name="Vignale AGUSTIN F."/>
            <person name="Sosa J E."/>
            <person name="Modenutti C."/>
        </authorList>
    </citation>
    <scope>NUCLEOTIDE SEQUENCE [LARGE SCALE GENOMIC DNA]</scope>
</reference>
<protein>
    <submittedName>
        <fullName evidence="1">Uncharacterized protein</fullName>
    </submittedName>
</protein>
<dbReference type="AlphaFoldDB" id="A0ABC8QZC7"/>
<evidence type="ECO:0000313" key="1">
    <source>
        <dbReference type="EMBL" id="CAK9136044.1"/>
    </source>
</evidence>